<accession>A0A1C6TAL6</accession>
<keyword evidence="1" id="KW-0472">Membrane</keyword>
<organism evidence="2 3">
    <name type="scientific">Micromonospora pallida</name>
    <dbReference type="NCBI Taxonomy" id="145854"/>
    <lineage>
        <taxon>Bacteria</taxon>
        <taxon>Bacillati</taxon>
        <taxon>Actinomycetota</taxon>
        <taxon>Actinomycetes</taxon>
        <taxon>Micromonosporales</taxon>
        <taxon>Micromonosporaceae</taxon>
        <taxon>Micromonospora</taxon>
    </lineage>
</organism>
<feature type="transmembrane region" description="Helical" evidence="1">
    <location>
        <begin position="651"/>
        <end position="677"/>
    </location>
</feature>
<evidence type="ECO:0000313" key="2">
    <source>
        <dbReference type="EMBL" id="SCL38850.1"/>
    </source>
</evidence>
<proteinExistence type="predicted"/>
<feature type="transmembrane region" description="Helical" evidence="1">
    <location>
        <begin position="197"/>
        <end position="221"/>
    </location>
</feature>
<dbReference type="Proteomes" id="UP000198959">
    <property type="component" value="Unassembled WGS sequence"/>
</dbReference>
<feature type="transmembrane region" description="Helical" evidence="1">
    <location>
        <begin position="28"/>
        <end position="47"/>
    </location>
</feature>
<feature type="transmembrane region" description="Helical" evidence="1">
    <location>
        <begin position="292"/>
        <end position="314"/>
    </location>
</feature>
<feature type="transmembrane region" description="Helical" evidence="1">
    <location>
        <begin position="606"/>
        <end position="631"/>
    </location>
</feature>
<evidence type="ECO:0008006" key="4">
    <source>
        <dbReference type="Google" id="ProtNLM"/>
    </source>
</evidence>
<feature type="transmembrane region" description="Helical" evidence="1">
    <location>
        <begin position="242"/>
        <end position="265"/>
    </location>
</feature>
<evidence type="ECO:0000256" key="1">
    <source>
        <dbReference type="SAM" id="Phobius"/>
    </source>
</evidence>
<protein>
    <recommendedName>
        <fullName evidence="4">FtsX-like permease family protein</fullName>
    </recommendedName>
</protein>
<dbReference type="AlphaFoldDB" id="A0A1C6TAL6"/>
<name>A0A1C6TAL6_9ACTN</name>
<feature type="transmembrane region" description="Helical" evidence="1">
    <location>
        <begin position="359"/>
        <end position="379"/>
    </location>
</feature>
<sequence length="724" mass="74957">MVTRTGILIALGHRVGRRDGWRGGVHRIGLFLSATALVLVTWLIVGIDALQERGEERVAGRAPVFTTDSTAATARWVERPDTVDTYQYLVLYVAPIQPEAPPPPGLPRWPERGEAFLSPGLLRLDPSGAVANRYGTFGGEIAPSGLRSPNELLVYARPALTDALGNVERRTTLVSGFGADGARSRTVLPGGRPVSDAYLLLVFFGILPLVALILVAGTGAAEGRDRRVATLDVLGAGRRARAMVILGEALLSTLAGVLVGGALALTTTVVDLRLPATGYVIAADDLATRRGWLPALALASLLVVVSLSAIAASLRPVGTPATSQRLRRGRVDVRRPIFVSVFLVGLLLAVYGSTVRGDWGRWAYTLGLLATLAGTPAVATRVATMLGNRIAGLGDSRGWPSALVGGRWLAARPGTLARVTAAVLIGFGLLVQAQILTTQLTGVERAAQAQAGRMDDSAVLVRSTGGIEDGGRLRNAFGPQRVVEGWATHDGRFVAVGDCVALAQLTQDGRCGLTTTSTEGSPLTAAGAVLAHGTAVSPGSLFLSTVRPEGELQGFFVLNPSGRAGVEEIKRVAQATTGMPIVRTPAEGILGGLASRARLSWWIYDFGLLALLLLAAAAGLGAAGSFVNQAHGVGALASYTGRYNFLVRVTWWNLTLPTVVVGILAAVTAAVLGGLLIRLGGSGSFAAGLLLAAVLLVTSAGIGAGLIAAAVAVGSARRWRPTGD</sequence>
<dbReference type="EMBL" id="FMHW01000002">
    <property type="protein sequence ID" value="SCL38850.1"/>
    <property type="molecule type" value="Genomic_DNA"/>
</dbReference>
<feature type="transmembrane region" description="Helical" evidence="1">
    <location>
        <begin position="689"/>
        <end position="713"/>
    </location>
</feature>
<keyword evidence="3" id="KW-1185">Reference proteome</keyword>
<gene>
    <name evidence="2" type="ORF">GA0074692_5155</name>
</gene>
<dbReference type="STRING" id="145854.GA0074692_5155"/>
<reference evidence="3" key="1">
    <citation type="submission" date="2016-06" db="EMBL/GenBank/DDBJ databases">
        <authorList>
            <person name="Varghese N."/>
            <person name="Submissions Spin"/>
        </authorList>
    </citation>
    <scope>NUCLEOTIDE SEQUENCE [LARGE SCALE GENOMIC DNA]</scope>
    <source>
        <strain evidence="3">DSM 43817</strain>
    </source>
</reference>
<feature type="transmembrane region" description="Helical" evidence="1">
    <location>
        <begin position="335"/>
        <end position="353"/>
    </location>
</feature>
<keyword evidence="1" id="KW-1133">Transmembrane helix</keyword>
<evidence type="ECO:0000313" key="3">
    <source>
        <dbReference type="Proteomes" id="UP000198959"/>
    </source>
</evidence>
<keyword evidence="1" id="KW-0812">Transmembrane</keyword>